<proteinExistence type="predicted"/>
<dbReference type="AlphaFoldDB" id="A0A3B0VXJ6"/>
<evidence type="ECO:0008006" key="2">
    <source>
        <dbReference type="Google" id="ProtNLM"/>
    </source>
</evidence>
<name>A0A3B0VXJ6_9ZZZZ</name>
<sequence>MIITDHLSKQQLEHSYLLCLALLNFEHQVNVVFVDHAFKSIMAEAEIQKQWLALKLFGVEAFYQLNLDNQHMDSAADIHCQLIDKPTFDALKTEMDLLL</sequence>
<gene>
    <name evidence="1" type="ORF">MNBD_GAMMA02-329</name>
</gene>
<accession>A0A3B0VXJ6</accession>
<organism evidence="1">
    <name type="scientific">hydrothermal vent metagenome</name>
    <dbReference type="NCBI Taxonomy" id="652676"/>
    <lineage>
        <taxon>unclassified sequences</taxon>
        <taxon>metagenomes</taxon>
        <taxon>ecological metagenomes</taxon>
    </lineage>
</organism>
<reference evidence="1" key="1">
    <citation type="submission" date="2018-06" db="EMBL/GenBank/DDBJ databases">
        <authorList>
            <person name="Zhirakovskaya E."/>
        </authorList>
    </citation>
    <scope>NUCLEOTIDE SEQUENCE</scope>
</reference>
<evidence type="ECO:0000313" key="1">
    <source>
        <dbReference type="EMBL" id="VAW43862.1"/>
    </source>
</evidence>
<dbReference type="EMBL" id="UOFA01000044">
    <property type="protein sequence ID" value="VAW43862.1"/>
    <property type="molecule type" value="Genomic_DNA"/>
</dbReference>
<protein>
    <recommendedName>
        <fullName evidence="2">tRNA 5-methylaminomethyl-2-thiouridine synthase TusC</fullName>
    </recommendedName>
</protein>